<proteinExistence type="predicted"/>
<dbReference type="InterPro" id="IPR027417">
    <property type="entry name" value="P-loop_NTPase"/>
</dbReference>
<dbReference type="Gene3D" id="3.40.50.300">
    <property type="entry name" value="P-loop containing nucleotide triphosphate hydrolases"/>
    <property type="match status" value="1"/>
</dbReference>
<evidence type="ECO:0000256" key="1">
    <source>
        <dbReference type="ARBA" id="ARBA00022741"/>
    </source>
</evidence>
<dbReference type="NCBIfam" id="TIGR00231">
    <property type="entry name" value="small_GTP"/>
    <property type="match status" value="1"/>
</dbReference>
<dbReference type="SUPFAM" id="SSF52540">
    <property type="entry name" value="P-loop containing nucleoside triphosphate hydrolases"/>
    <property type="match status" value="1"/>
</dbReference>
<dbReference type="GO" id="GO:0003924">
    <property type="term" value="F:GTPase activity"/>
    <property type="evidence" value="ECO:0007669"/>
    <property type="project" value="InterPro"/>
</dbReference>
<dbReference type="SMART" id="SM00176">
    <property type="entry name" value="RAN"/>
    <property type="match status" value="1"/>
</dbReference>
<gene>
    <name evidence="2" type="ORF">TPC1_14147</name>
</gene>
<reference evidence="2" key="1">
    <citation type="submission" date="2015-07" db="EMBL/GenBank/DDBJ databases">
        <title>Adaptation to a free-living lifestyle via gene acquisitions in the diplomonad Trepomonas sp. PC1.</title>
        <authorList>
            <person name="Xu F."/>
            <person name="Jerlstrom-Hultqvist J."/>
            <person name="Kolisko M."/>
            <person name="Simpson A.G.B."/>
            <person name="Roger A.J."/>
            <person name="Svard S.G."/>
            <person name="Andersson J.O."/>
        </authorList>
    </citation>
    <scope>NUCLEOTIDE SEQUENCE</scope>
    <source>
        <strain evidence="2">PC1</strain>
    </source>
</reference>
<dbReference type="PROSITE" id="PS51419">
    <property type="entry name" value="RAB"/>
    <property type="match status" value="1"/>
</dbReference>
<dbReference type="InterPro" id="IPR005225">
    <property type="entry name" value="Small_GTP-bd"/>
</dbReference>
<dbReference type="EMBL" id="GDID01003065">
    <property type="protein sequence ID" value="JAP93541.1"/>
    <property type="molecule type" value="Transcribed_RNA"/>
</dbReference>
<evidence type="ECO:0000313" key="2">
    <source>
        <dbReference type="EMBL" id="JAP93541.1"/>
    </source>
</evidence>
<dbReference type="SMART" id="SM00173">
    <property type="entry name" value="RAS"/>
    <property type="match status" value="1"/>
</dbReference>
<keyword evidence="1" id="KW-0547">Nucleotide-binding</keyword>
<dbReference type="SMART" id="SM00174">
    <property type="entry name" value="RHO"/>
    <property type="match status" value="1"/>
</dbReference>
<dbReference type="SMART" id="SM00175">
    <property type="entry name" value="RAB"/>
    <property type="match status" value="1"/>
</dbReference>
<feature type="non-terminal residue" evidence="2">
    <location>
        <position position="1"/>
    </location>
</feature>
<dbReference type="GO" id="GO:0005525">
    <property type="term" value="F:GTP binding"/>
    <property type="evidence" value="ECO:0007669"/>
    <property type="project" value="InterPro"/>
</dbReference>
<name>A0A146KDL5_9EUKA</name>
<dbReference type="FunFam" id="3.40.50.300:FF:000808">
    <property type="entry name" value="Small GTP-binding protein, putative"/>
    <property type="match status" value="1"/>
</dbReference>
<dbReference type="CDD" id="cd00154">
    <property type="entry name" value="Rab"/>
    <property type="match status" value="1"/>
</dbReference>
<protein>
    <submittedName>
        <fullName evidence="2">Rab-like protein</fullName>
    </submittedName>
</protein>
<sequence length="185" mass="20533">GKIIVIGCANAGKSQLINRFINNRFEAVPKSTIGVSMYSKSINIDDMEINCTIWDTAGEEKTNSLATIYYKNAQCAVVVFDLCDQQSFDQLQFWASQVKKITQCPVVLCGNKVDLGNSLVDQSEIEKIVDQLDCRYIQTSALSGQNVEELFTEAAKAALNNLKSDSVVKIKMSEELEKNDKKNCC</sequence>
<dbReference type="PROSITE" id="PS51421">
    <property type="entry name" value="RAS"/>
    <property type="match status" value="1"/>
</dbReference>
<dbReference type="InterPro" id="IPR001806">
    <property type="entry name" value="Small_GTPase"/>
</dbReference>
<dbReference type="PANTHER" id="PTHR47978">
    <property type="match status" value="1"/>
</dbReference>
<dbReference type="AlphaFoldDB" id="A0A146KDL5"/>
<organism evidence="2">
    <name type="scientific">Trepomonas sp. PC1</name>
    <dbReference type="NCBI Taxonomy" id="1076344"/>
    <lineage>
        <taxon>Eukaryota</taxon>
        <taxon>Metamonada</taxon>
        <taxon>Diplomonadida</taxon>
        <taxon>Hexamitidae</taxon>
        <taxon>Hexamitinae</taxon>
        <taxon>Trepomonas</taxon>
    </lineage>
</organism>
<dbReference type="PRINTS" id="PR00449">
    <property type="entry name" value="RASTRNSFRMNG"/>
</dbReference>
<accession>A0A146KDL5</accession>
<dbReference type="Pfam" id="PF00071">
    <property type="entry name" value="Ras"/>
    <property type="match status" value="1"/>
</dbReference>